<dbReference type="Proteomes" id="UP001396334">
    <property type="component" value="Unassembled WGS sequence"/>
</dbReference>
<evidence type="ECO:0000313" key="2">
    <source>
        <dbReference type="Proteomes" id="UP001396334"/>
    </source>
</evidence>
<comment type="caution">
    <text evidence="1">The sequence shown here is derived from an EMBL/GenBank/DDBJ whole genome shotgun (WGS) entry which is preliminary data.</text>
</comment>
<sequence length="113" mass="12309">MRSNAPSMIKHCSGENAVTPMETLLHRGLRASPSNLQKIHVSRQLQPAARYVANVDEGTVHLHICSSIATEFETSLHPIDLGLAPSNPLSKFQLRLTNGVSASIRSVTGTYLY</sequence>
<reference evidence="1 2" key="1">
    <citation type="journal article" date="2024" name="G3 (Bethesda)">
        <title>Genome assembly of Hibiscus sabdariffa L. provides insights into metabolisms of medicinal natural products.</title>
        <authorList>
            <person name="Kim T."/>
        </authorList>
    </citation>
    <scope>NUCLEOTIDE SEQUENCE [LARGE SCALE GENOMIC DNA]</scope>
    <source>
        <strain evidence="1">TK-2024</strain>
        <tissue evidence="1">Old leaves</tissue>
    </source>
</reference>
<evidence type="ECO:0000313" key="1">
    <source>
        <dbReference type="EMBL" id="KAK9039162.1"/>
    </source>
</evidence>
<keyword evidence="2" id="KW-1185">Reference proteome</keyword>
<dbReference type="EMBL" id="JBBPBN010000005">
    <property type="protein sequence ID" value="KAK9039162.1"/>
    <property type="molecule type" value="Genomic_DNA"/>
</dbReference>
<proteinExistence type="predicted"/>
<protein>
    <submittedName>
        <fullName evidence="1">Uncharacterized protein</fullName>
    </submittedName>
</protein>
<accession>A0ABR2TNU9</accession>
<name>A0ABR2TNU9_9ROSI</name>
<gene>
    <name evidence="1" type="ORF">V6N11_023998</name>
</gene>
<organism evidence="1 2">
    <name type="scientific">Hibiscus sabdariffa</name>
    <name type="common">roselle</name>
    <dbReference type="NCBI Taxonomy" id="183260"/>
    <lineage>
        <taxon>Eukaryota</taxon>
        <taxon>Viridiplantae</taxon>
        <taxon>Streptophyta</taxon>
        <taxon>Embryophyta</taxon>
        <taxon>Tracheophyta</taxon>
        <taxon>Spermatophyta</taxon>
        <taxon>Magnoliopsida</taxon>
        <taxon>eudicotyledons</taxon>
        <taxon>Gunneridae</taxon>
        <taxon>Pentapetalae</taxon>
        <taxon>rosids</taxon>
        <taxon>malvids</taxon>
        <taxon>Malvales</taxon>
        <taxon>Malvaceae</taxon>
        <taxon>Malvoideae</taxon>
        <taxon>Hibiscus</taxon>
    </lineage>
</organism>